<protein>
    <submittedName>
        <fullName evidence="2">Uncharacterized protein</fullName>
    </submittedName>
</protein>
<dbReference type="OrthoDB" id="64325at2759"/>
<evidence type="ECO:0000256" key="1">
    <source>
        <dbReference type="SAM" id="Phobius"/>
    </source>
</evidence>
<organism evidence="2 3">
    <name type="scientific">Saprolegnia diclina (strain VS20)</name>
    <dbReference type="NCBI Taxonomy" id="1156394"/>
    <lineage>
        <taxon>Eukaryota</taxon>
        <taxon>Sar</taxon>
        <taxon>Stramenopiles</taxon>
        <taxon>Oomycota</taxon>
        <taxon>Saprolegniomycetes</taxon>
        <taxon>Saprolegniales</taxon>
        <taxon>Saprolegniaceae</taxon>
        <taxon>Saprolegnia</taxon>
    </lineage>
</organism>
<dbReference type="OMA" id="WEVEFAI"/>
<reference evidence="2 3" key="1">
    <citation type="submission" date="2012-04" db="EMBL/GenBank/DDBJ databases">
        <title>The Genome Sequence of Saprolegnia declina VS20.</title>
        <authorList>
            <consortium name="The Broad Institute Genome Sequencing Platform"/>
            <person name="Russ C."/>
            <person name="Nusbaum C."/>
            <person name="Tyler B."/>
            <person name="van West P."/>
            <person name="Dieguez-Uribeondo J."/>
            <person name="de Bruijn I."/>
            <person name="Tripathy S."/>
            <person name="Jiang R."/>
            <person name="Young S.K."/>
            <person name="Zeng Q."/>
            <person name="Gargeya S."/>
            <person name="Fitzgerald M."/>
            <person name="Haas B."/>
            <person name="Abouelleil A."/>
            <person name="Alvarado L."/>
            <person name="Arachchi H.M."/>
            <person name="Berlin A."/>
            <person name="Chapman S.B."/>
            <person name="Goldberg J."/>
            <person name="Griggs A."/>
            <person name="Gujja S."/>
            <person name="Hansen M."/>
            <person name="Howarth C."/>
            <person name="Imamovic A."/>
            <person name="Larimer J."/>
            <person name="McCowen C."/>
            <person name="Montmayeur A."/>
            <person name="Murphy C."/>
            <person name="Neiman D."/>
            <person name="Pearson M."/>
            <person name="Priest M."/>
            <person name="Roberts A."/>
            <person name="Saif S."/>
            <person name="Shea T."/>
            <person name="Sisk P."/>
            <person name="Sykes S."/>
            <person name="Wortman J."/>
            <person name="Nusbaum C."/>
            <person name="Birren B."/>
        </authorList>
    </citation>
    <scope>NUCLEOTIDE SEQUENCE [LARGE SCALE GENOMIC DNA]</scope>
    <source>
        <strain evidence="2 3">VS20</strain>
    </source>
</reference>
<evidence type="ECO:0000313" key="3">
    <source>
        <dbReference type="Proteomes" id="UP000030762"/>
    </source>
</evidence>
<keyword evidence="1" id="KW-0812">Transmembrane</keyword>
<sequence length="318" mass="34561">MVGAALFEAMGWHASDGVPPLEHLKDDVDDDMAALDEAAEAANQGNTLFSYAVLLGLLLYLGACYVAFAFPPEAVPWEVEFAIPYDPAAMASNCSVAFTRLPAITSSRVLAYEIAALSDTTMSHQVLQYTIHVDDVLVLTDLAILPRNETVAFTTHELSDLSFGHHVASIELLVPLPGGHEERIATTRRFTLVPDGHKVVKVVLPTRQARKALSLDALVAASRPRIVAPQNGTVLRFHETSDRSVRVRYRRPSDGNTTLLLDGRPQPLVLLPSPTEWMATTMLADVGPGRHVVTLLVDRDVADHVTFTVASEKVDAPM</sequence>
<proteinExistence type="predicted"/>
<keyword evidence="1" id="KW-1133">Transmembrane helix</keyword>
<name>T0R547_SAPDV</name>
<keyword evidence="1" id="KW-0472">Membrane</keyword>
<dbReference type="Proteomes" id="UP000030762">
    <property type="component" value="Unassembled WGS sequence"/>
</dbReference>
<dbReference type="InParanoid" id="T0R547"/>
<dbReference type="AlphaFoldDB" id="T0R547"/>
<dbReference type="GeneID" id="19955742"/>
<gene>
    <name evidence="2" type="ORF">SDRG_15015</name>
</gene>
<accession>T0R547</accession>
<dbReference type="RefSeq" id="XP_008619400.1">
    <property type="nucleotide sequence ID" value="XM_008621178.1"/>
</dbReference>
<dbReference type="VEuPathDB" id="FungiDB:SDRG_15015"/>
<evidence type="ECO:0000313" key="2">
    <source>
        <dbReference type="EMBL" id="EQC27213.1"/>
    </source>
</evidence>
<keyword evidence="3" id="KW-1185">Reference proteome</keyword>
<feature type="transmembrane region" description="Helical" evidence="1">
    <location>
        <begin position="48"/>
        <end position="68"/>
    </location>
</feature>
<dbReference type="EMBL" id="JH767213">
    <property type="protein sequence ID" value="EQC27213.1"/>
    <property type="molecule type" value="Genomic_DNA"/>
</dbReference>